<dbReference type="EMBL" id="CP002299">
    <property type="protein sequence ID" value="ADP83144.1"/>
    <property type="molecule type" value="Genomic_DNA"/>
</dbReference>
<reference evidence="7 8" key="1">
    <citation type="submission" date="2010-10" db="EMBL/GenBank/DDBJ databases">
        <title>Complete sequence of Frankia sp. EuI1c.</title>
        <authorList>
            <consortium name="US DOE Joint Genome Institute"/>
            <person name="Lucas S."/>
            <person name="Copeland A."/>
            <person name="Lapidus A."/>
            <person name="Cheng J.-F."/>
            <person name="Bruce D."/>
            <person name="Goodwin L."/>
            <person name="Pitluck S."/>
            <person name="Chertkov O."/>
            <person name="Detter J.C."/>
            <person name="Han C."/>
            <person name="Tapia R."/>
            <person name="Land M."/>
            <person name="Hauser L."/>
            <person name="Jeffries C."/>
            <person name="Kyrpides N."/>
            <person name="Ivanova N."/>
            <person name="Mikhailova N."/>
            <person name="Beauchemin N."/>
            <person name="Sen A."/>
            <person name="Sur S.A."/>
            <person name="Gtari M."/>
            <person name="Wall L."/>
            <person name="Tisa L."/>
            <person name="Woyke T."/>
        </authorList>
    </citation>
    <scope>NUCLEOTIDE SEQUENCE [LARGE SCALE GENOMIC DNA]</scope>
    <source>
        <strain evidence="8">DSM 45817 / CECT 9037 / EuI1c</strain>
    </source>
</reference>
<dbReference type="eggNOG" id="COG0583">
    <property type="taxonomic scope" value="Bacteria"/>
</dbReference>
<evidence type="ECO:0000313" key="8">
    <source>
        <dbReference type="Proteomes" id="UP000002484"/>
    </source>
</evidence>
<dbReference type="STRING" id="298654.FraEuI1c_5155"/>
<dbReference type="KEGG" id="fri:FraEuI1c_5155"/>
<dbReference type="AlphaFoldDB" id="E3J5Q7"/>
<dbReference type="SUPFAM" id="SSF53850">
    <property type="entry name" value="Periplasmic binding protein-like II"/>
    <property type="match status" value="1"/>
</dbReference>
<dbReference type="InterPro" id="IPR000847">
    <property type="entry name" value="LysR_HTH_N"/>
</dbReference>
<dbReference type="OrthoDB" id="3252676at2"/>
<dbReference type="HOGENOM" id="CLU_063829_0_1_11"/>
<evidence type="ECO:0000256" key="4">
    <source>
        <dbReference type="ARBA" id="ARBA00023159"/>
    </source>
</evidence>
<proteinExistence type="inferred from homology"/>
<dbReference type="PANTHER" id="PTHR30579:SF2">
    <property type="entry name" value="HTH-TYPE TRANSCRIPTIONAL REGULATOR ARGP"/>
    <property type="match status" value="1"/>
</dbReference>
<keyword evidence="3" id="KW-0238">DNA-binding</keyword>
<evidence type="ECO:0000256" key="5">
    <source>
        <dbReference type="ARBA" id="ARBA00023163"/>
    </source>
</evidence>
<dbReference type="InterPro" id="IPR005119">
    <property type="entry name" value="LysR_subst-bd"/>
</dbReference>
<organism evidence="7 8">
    <name type="scientific">Pseudofrankia inefficax (strain DSM 45817 / CECT 9037 / DDB 130130 / EuI1c)</name>
    <name type="common">Frankia inefficax</name>
    <dbReference type="NCBI Taxonomy" id="298654"/>
    <lineage>
        <taxon>Bacteria</taxon>
        <taxon>Bacillati</taxon>
        <taxon>Actinomycetota</taxon>
        <taxon>Actinomycetes</taxon>
        <taxon>Frankiales</taxon>
        <taxon>Frankiaceae</taxon>
        <taxon>Pseudofrankia</taxon>
    </lineage>
</organism>
<evidence type="ECO:0000259" key="6">
    <source>
        <dbReference type="PROSITE" id="PS50931"/>
    </source>
</evidence>
<name>E3J5Q7_PSEI1</name>
<dbReference type="NCBIfam" id="NF002964">
    <property type="entry name" value="PRK03635.1"/>
    <property type="match status" value="1"/>
</dbReference>
<evidence type="ECO:0000256" key="2">
    <source>
        <dbReference type="ARBA" id="ARBA00023015"/>
    </source>
</evidence>
<gene>
    <name evidence="7" type="ordered locus">FraEuI1c_5155</name>
</gene>
<dbReference type="PANTHER" id="PTHR30579">
    <property type="entry name" value="TRANSCRIPTIONAL REGULATOR"/>
    <property type="match status" value="1"/>
</dbReference>
<keyword evidence="5" id="KW-0804">Transcription</keyword>
<evidence type="ECO:0000313" key="7">
    <source>
        <dbReference type="EMBL" id="ADP83144.1"/>
    </source>
</evidence>
<dbReference type="GO" id="GO:0003677">
    <property type="term" value="F:DNA binding"/>
    <property type="evidence" value="ECO:0007669"/>
    <property type="project" value="UniProtKB-KW"/>
</dbReference>
<feature type="domain" description="HTH lysR-type" evidence="6">
    <location>
        <begin position="1"/>
        <end position="61"/>
    </location>
</feature>
<dbReference type="Pfam" id="PF03466">
    <property type="entry name" value="LysR_substrate"/>
    <property type="match status" value="1"/>
</dbReference>
<keyword evidence="2" id="KW-0805">Transcription regulation</keyword>
<dbReference type="SUPFAM" id="SSF46785">
    <property type="entry name" value="Winged helix' DNA-binding domain"/>
    <property type="match status" value="1"/>
</dbReference>
<sequence>MDLELPPAQLATLVAIVELGSFDAAARHLHLTPSAVSQRIRALESAAGQVLVRRSLPCRPTTAGEALLRLARQTRLLHAEAVEALGGRPSARVELSVAVNADSLETWFRDVVAEVARWDDVVLRLHVEDQAFSAGLLRGGEALAAVTSDPVVVQGCRCEPLGTLRYRPAATPEFAARWCADGPPDGAADYRWDRMPLLVFNEKDGLQHELLRERGVLAAAPAAHRVPTTAGFHEAVRLGLGWGMLPDAQLDGDLATGRLVTLTDTHVDVPLYWQRWRLDSPLLDRLTAAVTTAAGRHLRGTRPGG</sequence>
<dbReference type="Proteomes" id="UP000002484">
    <property type="component" value="Chromosome"/>
</dbReference>
<dbReference type="Gene3D" id="1.10.10.10">
    <property type="entry name" value="Winged helix-like DNA-binding domain superfamily/Winged helix DNA-binding domain"/>
    <property type="match status" value="1"/>
</dbReference>
<dbReference type="RefSeq" id="WP_013426262.1">
    <property type="nucleotide sequence ID" value="NC_014666.1"/>
</dbReference>
<dbReference type="InterPro" id="IPR050176">
    <property type="entry name" value="LTTR"/>
</dbReference>
<keyword evidence="4" id="KW-0010">Activator</keyword>
<dbReference type="FunCoup" id="E3J5Q7">
    <property type="interactions" value="1"/>
</dbReference>
<dbReference type="GO" id="GO:0003700">
    <property type="term" value="F:DNA-binding transcription factor activity"/>
    <property type="evidence" value="ECO:0007669"/>
    <property type="project" value="InterPro"/>
</dbReference>
<accession>E3J5Q7</accession>
<keyword evidence="8" id="KW-1185">Reference proteome</keyword>
<protein>
    <submittedName>
        <fullName evidence="7">Transcriptional regulator, ArgP, LysR family</fullName>
    </submittedName>
</protein>
<dbReference type="InParanoid" id="E3J5Q7"/>
<dbReference type="PROSITE" id="PS50931">
    <property type="entry name" value="HTH_LYSR"/>
    <property type="match status" value="1"/>
</dbReference>
<dbReference type="NCBIfam" id="TIGR03298">
    <property type="entry name" value="argP"/>
    <property type="match status" value="1"/>
</dbReference>
<comment type="similarity">
    <text evidence="1">Belongs to the LysR transcriptional regulatory family.</text>
</comment>
<dbReference type="InterPro" id="IPR017685">
    <property type="entry name" value="ArgP"/>
</dbReference>
<dbReference type="InterPro" id="IPR036388">
    <property type="entry name" value="WH-like_DNA-bd_sf"/>
</dbReference>
<dbReference type="Pfam" id="PF00126">
    <property type="entry name" value="HTH_1"/>
    <property type="match status" value="1"/>
</dbReference>
<dbReference type="InterPro" id="IPR036390">
    <property type="entry name" value="WH_DNA-bd_sf"/>
</dbReference>
<evidence type="ECO:0000256" key="1">
    <source>
        <dbReference type="ARBA" id="ARBA00009437"/>
    </source>
</evidence>
<dbReference type="Gene3D" id="3.40.190.290">
    <property type="match status" value="1"/>
</dbReference>
<evidence type="ECO:0000256" key="3">
    <source>
        <dbReference type="ARBA" id="ARBA00023125"/>
    </source>
</evidence>